<dbReference type="Gene3D" id="3.40.50.300">
    <property type="entry name" value="P-loop containing nucleotide triphosphate hydrolases"/>
    <property type="match status" value="1"/>
</dbReference>
<sequence>EGEDAGGGAGAAGGPALGPGGEVLVPSSGANPGMLLHAVHARTWLYPKDMPVRRYQYAMVRSALFHNTLVCLPTGLGKTLIAAVVMLNYYRWFPGGKIVFVAPTKPLVEQQMKACKEKTCIPKADIVQLTAARGGSTDGRAAEWAARRVFFCTPQILENDIEKGICPKDKLVLVVVDECHRATGKNAPVAALQTLRAERQRVRIVGLSATPGSSDTAVQEVIRNLGASRVEFRSEEDEDVSVYCHRKQVDVLEVDPDNMLKPVAEGVVALLRRVNDKLLRYRLVTRSDAENV</sequence>
<dbReference type="InterPro" id="IPR044749">
    <property type="entry name" value="FANCM_DEXDc"/>
</dbReference>
<dbReference type="Proteomes" id="UP001054857">
    <property type="component" value="Unassembled WGS sequence"/>
</dbReference>
<reference evidence="9 10" key="1">
    <citation type="journal article" date="2021" name="Sci. Rep.">
        <title>Genome sequencing of the multicellular alga Astrephomene provides insights into convergent evolution of germ-soma differentiation.</title>
        <authorList>
            <person name="Yamashita S."/>
            <person name="Yamamoto K."/>
            <person name="Matsuzaki R."/>
            <person name="Suzuki S."/>
            <person name="Yamaguchi H."/>
            <person name="Hirooka S."/>
            <person name="Minakuchi Y."/>
            <person name="Miyagishima S."/>
            <person name="Kawachi M."/>
            <person name="Toyoda A."/>
            <person name="Nozaki H."/>
        </authorList>
    </citation>
    <scope>NUCLEOTIDE SEQUENCE [LARGE SCALE GENOMIC DNA]</scope>
    <source>
        <strain evidence="9 10">NIES-4017</strain>
    </source>
</reference>
<dbReference type="FunFam" id="3.40.50.300:FF:000861">
    <property type="entry name" value="Fanconi anemia, complementation group M"/>
    <property type="match status" value="1"/>
</dbReference>
<name>A0AAD3DIF4_9CHLO</name>
<dbReference type="InterPro" id="IPR027417">
    <property type="entry name" value="P-loop_NTPase"/>
</dbReference>
<evidence type="ECO:0000256" key="2">
    <source>
        <dbReference type="ARBA" id="ARBA00009889"/>
    </source>
</evidence>
<dbReference type="PANTHER" id="PTHR14025">
    <property type="entry name" value="FANCONI ANEMIA GROUP M FANCM FAMILY MEMBER"/>
    <property type="match status" value="1"/>
</dbReference>
<keyword evidence="5" id="KW-0347">Helicase</keyword>
<feature type="non-terminal residue" evidence="9">
    <location>
        <position position="292"/>
    </location>
</feature>
<dbReference type="GO" id="GO:0005524">
    <property type="term" value="F:ATP binding"/>
    <property type="evidence" value="ECO:0007669"/>
    <property type="project" value="UniProtKB-KW"/>
</dbReference>
<dbReference type="SUPFAM" id="SSF52540">
    <property type="entry name" value="P-loop containing nucleoside triphosphate hydrolases"/>
    <property type="match status" value="1"/>
</dbReference>
<proteinExistence type="inferred from homology"/>
<dbReference type="PROSITE" id="PS51192">
    <property type="entry name" value="HELICASE_ATP_BIND_1"/>
    <property type="match status" value="1"/>
</dbReference>
<evidence type="ECO:0000256" key="6">
    <source>
        <dbReference type="ARBA" id="ARBA00022840"/>
    </source>
</evidence>
<dbReference type="InterPro" id="IPR011545">
    <property type="entry name" value="DEAD/DEAH_box_helicase_dom"/>
</dbReference>
<dbReference type="EMBL" id="BMAR01000001">
    <property type="protein sequence ID" value="GFR40561.1"/>
    <property type="molecule type" value="Genomic_DNA"/>
</dbReference>
<dbReference type="InterPro" id="IPR014001">
    <property type="entry name" value="Helicase_ATP-bd"/>
</dbReference>
<dbReference type="AlphaFoldDB" id="A0AAD3DIF4"/>
<keyword evidence="7" id="KW-0539">Nucleus</keyword>
<dbReference type="GO" id="GO:0043138">
    <property type="term" value="F:3'-5' DNA helicase activity"/>
    <property type="evidence" value="ECO:0007669"/>
    <property type="project" value="TreeGrafter"/>
</dbReference>
<evidence type="ECO:0000259" key="8">
    <source>
        <dbReference type="PROSITE" id="PS51192"/>
    </source>
</evidence>
<dbReference type="GO" id="GO:0036297">
    <property type="term" value="P:interstrand cross-link repair"/>
    <property type="evidence" value="ECO:0007669"/>
    <property type="project" value="TreeGrafter"/>
</dbReference>
<keyword evidence="6" id="KW-0067">ATP-binding</keyword>
<dbReference type="SMART" id="SM00487">
    <property type="entry name" value="DEXDc"/>
    <property type="match status" value="1"/>
</dbReference>
<evidence type="ECO:0000256" key="7">
    <source>
        <dbReference type="ARBA" id="ARBA00023242"/>
    </source>
</evidence>
<gene>
    <name evidence="9" type="ORF">Agub_g1137</name>
</gene>
<organism evidence="9 10">
    <name type="scientific">Astrephomene gubernaculifera</name>
    <dbReference type="NCBI Taxonomy" id="47775"/>
    <lineage>
        <taxon>Eukaryota</taxon>
        <taxon>Viridiplantae</taxon>
        <taxon>Chlorophyta</taxon>
        <taxon>core chlorophytes</taxon>
        <taxon>Chlorophyceae</taxon>
        <taxon>CS clade</taxon>
        <taxon>Chlamydomonadales</taxon>
        <taxon>Astrephomenaceae</taxon>
        <taxon>Astrephomene</taxon>
    </lineage>
</organism>
<keyword evidence="10" id="KW-1185">Reference proteome</keyword>
<dbReference type="GO" id="GO:0045003">
    <property type="term" value="P:double-strand break repair via synthesis-dependent strand annealing"/>
    <property type="evidence" value="ECO:0007669"/>
    <property type="project" value="TreeGrafter"/>
</dbReference>
<feature type="non-terminal residue" evidence="9">
    <location>
        <position position="1"/>
    </location>
</feature>
<dbReference type="GO" id="GO:0005634">
    <property type="term" value="C:nucleus"/>
    <property type="evidence" value="ECO:0007669"/>
    <property type="project" value="UniProtKB-SubCell"/>
</dbReference>
<feature type="domain" description="Helicase ATP-binding" evidence="8">
    <location>
        <begin position="59"/>
        <end position="229"/>
    </location>
</feature>
<comment type="subcellular location">
    <subcellularLocation>
        <location evidence="1">Nucleus</location>
    </subcellularLocation>
</comment>
<dbReference type="GO" id="GO:0009378">
    <property type="term" value="F:four-way junction helicase activity"/>
    <property type="evidence" value="ECO:0007669"/>
    <property type="project" value="TreeGrafter"/>
</dbReference>
<evidence type="ECO:0000313" key="10">
    <source>
        <dbReference type="Proteomes" id="UP001054857"/>
    </source>
</evidence>
<dbReference type="GO" id="GO:0000400">
    <property type="term" value="F:four-way junction DNA binding"/>
    <property type="evidence" value="ECO:0007669"/>
    <property type="project" value="TreeGrafter"/>
</dbReference>
<dbReference type="CDD" id="cd18033">
    <property type="entry name" value="DEXDc_FANCM"/>
    <property type="match status" value="1"/>
</dbReference>
<evidence type="ECO:0000256" key="5">
    <source>
        <dbReference type="ARBA" id="ARBA00022806"/>
    </source>
</evidence>
<keyword evidence="3" id="KW-0547">Nucleotide-binding</keyword>
<dbReference type="GO" id="GO:0016787">
    <property type="term" value="F:hydrolase activity"/>
    <property type="evidence" value="ECO:0007669"/>
    <property type="project" value="UniProtKB-KW"/>
</dbReference>
<evidence type="ECO:0000256" key="4">
    <source>
        <dbReference type="ARBA" id="ARBA00022801"/>
    </source>
</evidence>
<dbReference type="Pfam" id="PF00270">
    <property type="entry name" value="DEAD"/>
    <property type="match status" value="1"/>
</dbReference>
<keyword evidence="4" id="KW-0378">Hydrolase</keyword>
<comment type="caution">
    <text evidence="9">The sequence shown here is derived from an EMBL/GenBank/DDBJ whole genome shotgun (WGS) entry which is preliminary data.</text>
</comment>
<accession>A0AAD3DIF4</accession>
<dbReference type="PANTHER" id="PTHR14025:SF20">
    <property type="entry name" value="FANCONI ANEMIA GROUP M PROTEIN"/>
    <property type="match status" value="1"/>
</dbReference>
<comment type="similarity">
    <text evidence="2">Belongs to the DEAD box helicase family. DEAH subfamily. FANCM sub-subfamily.</text>
</comment>
<evidence type="ECO:0000256" key="3">
    <source>
        <dbReference type="ARBA" id="ARBA00022741"/>
    </source>
</evidence>
<evidence type="ECO:0000256" key="1">
    <source>
        <dbReference type="ARBA" id="ARBA00004123"/>
    </source>
</evidence>
<protein>
    <recommendedName>
        <fullName evidence="8">Helicase ATP-binding domain-containing protein</fullName>
    </recommendedName>
</protein>
<evidence type="ECO:0000313" key="9">
    <source>
        <dbReference type="EMBL" id="GFR40561.1"/>
    </source>
</evidence>